<dbReference type="PANTHER" id="PTHR34693">
    <property type="entry name" value="PROTEIN PAR32"/>
    <property type="match status" value="1"/>
</dbReference>
<dbReference type="Proteomes" id="UP000053477">
    <property type="component" value="Unassembled WGS sequence"/>
</dbReference>
<keyword evidence="3" id="KW-1185">Reference proteome</keyword>
<feature type="compositionally biased region" description="Basic and acidic residues" evidence="1">
    <location>
        <begin position="53"/>
        <end position="65"/>
    </location>
</feature>
<evidence type="ECO:0000313" key="2">
    <source>
        <dbReference type="EMBL" id="KLO07377.1"/>
    </source>
</evidence>
<organism evidence="2 3">
    <name type="scientific">Schizopora paradoxa</name>
    <dbReference type="NCBI Taxonomy" id="27342"/>
    <lineage>
        <taxon>Eukaryota</taxon>
        <taxon>Fungi</taxon>
        <taxon>Dikarya</taxon>
        <taxon>Basidiomycota</taxon>
        <taxon>Agaricomycotina</taxon>
        <taxon>Agaricomycetes</taxon>
        <taxon>Hymenochaetales</taxon>
        <taxon>Schizoporaceae</taxon>
        <taxon>Schizopora</taxon>
    </lineage>
</organism>
<name>A0A0H2R7P2_9AGAM</name>
<dbReference type="OrthoDB" id="2537432at2759"/>
<evidence type="ECO:0000256" key="1">
    <source>
        <dbReference type="SAM" id="MobiDB-lite"/>
    </source>
</evidence>
<dbReference type="STRING" id="27342.A0A0H2R7P2"/>
<feature type="compositionally biased region" description="Basic and acidic residues" evidence="1">
    <location>
        <begin position="246"/>
        <end position="255"/>
    </location>
</feature>
<dbReference type="EMBL" id="KQ086143">
    <property type="protein sequence ID" value="KLO07377.1"/>
    <property type="molecule type" value="Genomic_DNA"/>
</dbReference>
<feature type="region of interest" description="Disordered" evidence="1">
    <location>
        <begin position="1"/>
        <end position="255"/>
    </location>
</feature>
<accession>A0A0H2R7P2</accession>
<dbReference type="AlphaFoldDB" id="A0A0H2R7P2"/>
<evidence type="ECO:0000313" key="3">
    <source>
        <dbReference type="Proteomes" id="UP000053477"/>
    </source>
</evidence>
<dbReference type="InterPro" id="IPR022024">
    <property type="entry name" value="DUF3602"/>
</dbReference>
<feature type="compositionally biased region" description="Low complexity" evidence="1">
    <location>
        <begin position="1"/>
        <end position="10"/>
    </location>
</feature>
<dbReference type="InterPro" id="IPR053203">
    <property type="entry name" value="Cisplatin_resist-associated"/>
</dbReference>
<dbReference type="Pfam" id="PF12223">
    <property type="entry name" value="DUF3602"/>
    <property type="match status" value="3"/>
</dbReference>
<dbReference type="PANTHER" id="PTHR34693:SF1">
    <property type="entry name" value="PROTEIN PAR32"/>
    <property type="match status" value="1"/>
</dbReference>
<protein>
    <submittedName>
        <fullName evidence="2">Uncharacterized protein</fullName>
    </submittedName>
</protein>
<feature type="compositionally biased region" description="Basic and acidic residues" evidence="1">
    <location>
        <begin position="93"/>
        <end position="106"/>
    </location>
</feature>
<dbReference type="InParanoid" id="A0A0H2R7P2"/>
<gene>
    <name evidence="2" type="ORF">SCHPADRAFT_836848</name>
</gene>
<sequence length="255" mass="27320">MSDTTSTTTRSRSRGRELYSTGRGGAGNIHRSDSQGGSPRSRVIDEDAGSPNRGREPPVHVDHITHTGRGGAGNVRSPSREPRDFVAEAAQADYEHKVVENADAKPHASVGRGGAGNIQTPPRSRSRDVNADQPRSHSLQSTGRGGAGNITSGAGEITKLEEEEDLERANHHHQEGIHSTGRGGLANLTDKPTPYETSPPPYPHSPAHQQEYFSSGRGGAGNIRSRSASRDVEKQQHTHGHSHLHNLVEKAKHLA</sequence>
<proteinExistence type="predicted"/>
<reference evidence="2 3" key="1">
    <citation type="submission" date="2015-04" db="EMBL/GenBank/DDBJ databases">
        <title>Complete genome sequence of Schizopora paradoxa KUC8140, a cosmopolitan wood degrader in East Asia.</title>
        <authorList>
            <consortium name="DOE Joint Genome Institute"/>
            <person name="Min B."/>
            <person name="Park H."/>
            <person name="Jang Y."/>
            <person name="Kim J.-J."/>
            <person name="Kim K.H."/>
            <person name="Pangilinan J."/>
            <person name="Lipzen A."/>
            <person name="Riley R."/>
            <person name="Grigoriev I.V."/>
            <person name="Spatafora J.W."/>
            <person name="Choi I.-G."/>
        </authorList>
    </citation>
    <scope>NUCLEOTIDE SEQUENCE [LARGE SCALE GENOMIC DNA]</scope>
    <source>
        <strain evidence="2 3">KUC8140</strain>
    </source>
</reference>
<feature type="compositionally biased region" description="Basic and acidic residues" evidence="1">
    <location>
        <begin position="167"/>
        <end position="176"/>
    </location>
</feature>